<accession>A0A8J3GHJ8</accession>
<reference evidence="1" key="1">
    <citation type="journal article" date="2014" name="Int. J. Syst. Evol. Microbiol.">
        <title>Complete genome sequence of Corynebacterium casei LMG S-19264T (=DSM 44701T), isolated from a smear-ripened cheese.</title>
        <authorList>
            <consortium name="US DOE Joint Genome Institute (JGI-PGF)"/>
            <person name="Walter F."/>
            <person name="Albersmeier A."/>
            <person name="Kalinowski J."/>
            <person name="Ruckert C."/>
        </authorList>
    </citation>
    <scope>NUCLEOTIDE SEQUENCE</scope>
    <source>
        <strain evidence="1">KCTC 42097</strain>
    </source>
</reference>
<sequence length="115" mass="12554">MRISQQPKSDRYDWTYTHICKLSGAQPVVDLDVELSIDVELSGGELTIDVRSVYVEGVNLATGDIICRQLGAAIIEAADKEIADGGWLFGEISEREGYSLRGHPSDPDAYVVRAA</sequence>
<keyword evidence="2" id="KW-1185">Reference proteome</keyword>
<dbReference type="AlphaFoldDB" id="A0A8J3GHJ8"/>
<organism evidence="1 2">
    <name type="scientific">Limoniibacter endophyticus</name>
    <dbReference type="NCBI Taxonomy" id="1565040"/>
    <lineage>
        <taxon>Bacteria</taxon>
        <taxon>Pseudomonadati</taxon>
        <taxon>Pseudomonadota</taxon>
        <taxon>Alphaproteobacteria</taxon>
        <taxon>Hyphomicrobiales</taxon>
        <taxon>Bartonellaceae</taxon>
        <taxon>Limoniibacter</taxon>
    </lineage>
</organism>
<protein>
    <submittedName>
        <fullName evidence="1">Uncharacterized protein</fullName>
    </submittedName>
</protein>
<proteinExistence type="predicted"/>
<dbReference type="Proteomes" id="UP000641137">
    <property type="component" value="Unassembled WGS sequence"/>
</dbReference>
<dbReference type="RefSeq" id="WP_189492561.1">
    <property type="nucleotide sequence ID" value="NZ_BMZO01000011.1"/>
</dbReference>
<evidence type="ECO:0000313" key="2">
    <source>
        <dbReference type="Proteomes" id="UP000641137"/>
    </source>
</evidence>
<reference evidence="1" key="2">
    <citation type="submission" date="2020-09" db="EMBL/GenBank/DDBJ databases">
        <authorList>
            <person name="Sun Q."/>
            <person name="Kim S."/>
        </authorList>
    </citation>
    <scope>NUCLEOTIDE SEQUENCE</scope>
    <source>
        <strain evidence="1">KCTC 42097</strain>
    </source>
</reference>
<gene>
    <name evidence="1" type="ORF">GCM10010136_32280</name>
</gene>
<dbReference type="EMBL" id="BMZO01000011">
    <property type="protein sequence ID" value="GHC79591.1"/>
    <property type="molecule type" value="Genomic_DNA"/>
</dbReference>
<name>A0A8J3GHJ8_9HYPH</name>
<evidence type="ECO:0000313" key="1">
    <source>
        <dbReference type="EMBL" id="GHC79591.1"/>
    </source>
</evidence>
<comment type="caution">
    <text evidence="1">The sequence shown here is derived from an EMBL/GenBank/DDBJ whole genome shotgun (WGS) entry which is preliminary data.</text>
</comment>